<dbReference type="OrthoDB" id="9808195at2"/>
<evidence type="ECO:0000259" key="7">
    <source>
        <dbReference type="Pfam" id="PF07687"/>
    </source>
</evidence>
<dbReference type="STRING" id="454194.PYK22_02378"/>
<name>A0A0B6X1V4_9BACT</name>
<evidence type="ECO:0000256" key="4">
    <source>
        <dbReference type="ARBA" id="ARBA00022833"/>
    </source>
</evidence>
<accession>A0A0B6X1V4</accession>
<evidence type="ECO:0000256" key="2">
    <source>
        <dbReference type="ARBA" id="ARBA00022723"/>
    </source>
</evidence>
<keyword evidence="3" id="KW-0378">Hydrolase</keyword>
<dbReference type="Gene3D" id="3.40.630.10">
    <property type="entry name" value="Zn peptidases"/>
    <property type="match status" value="1"/>
</dbReference>
<dbReference type="SUPFAM" id="SSF55031">
    <property type="entry name" value="Bacterial exopeptidase dimerisation domain"/>
    <property type="match status" value="1"/>
</dbReference>
<evidence type="ECO:0000256" key="5">
    <source>
        <dbReference type="PIRNR" id="PIRNR001123"/>
    </source>
</evidence>
<evidence type="ECO:0000313" key="9">
    <source>
        <dbReference type="Proteomes" id="UP000031518"/>
    </source>
</evidence>
<evidence type="ECO:0000256" key="1">
    <source>
        <dbReference type="ARBA" id="ARBA00001947"/>
    </source>
</evidence>
<dbReference type="PANTHER" id="PTHR42994:SF2">
    <property type="entry name" value="PEPTIDASE"/>
    <property type="match status" value="1"/>
</dbReference>
<dbReference type="InterPro" id="IPR008007">
    <property type="entry name" value="Peptidase_M42"/>
</dbReference>
<proteinExistence type="inferred from homology"/>
<dbReference type="Gene3D" id="3.30.70.360">
    <property type="match status" value="1"/>
</dbReference>
<dbReference type="Pfam" id="PF01546">
    <property type="entry name" value="Peptidase_M20"/>
    <property type="match status" value="1"/>
</dbReference>
<reference evidence="8 9" key="1">
    <citation type="submission" date="2013-12" db="EMBL/GenBank/DDBJ databases">
        <authorList>
            <person name="Stott M."/>
        </authorList>
    </citation>
    <scope>NUCLEOTIDE SEQUENCE [LARGE SCALE GENOMIC DNA]</scope>
    <source>
        <strain evidence="8 9">K22</strain>
    </source>
</reference>
<dbReference type="GO" id="GO:0004177">
    <property type="term" value="F:aminopeptidase activity"/>
    <property type="evidence" value="ECO:0007669"/>
    <property type="project" value="UniProtKB-UniRule"/>
</dbReference>
<protein>
    <submittedName>
        <fullName evidence="8">Peptidase T-like protein</fullName>
    </submittedName>
</protein>
<dbReference type="SUPFAM" id="SSF53187">
    <property type="entry name" value="Zn-dependent exopeptidases"/>
    <property type="match status" value="1"/>
</dbReference>
<dbReference type="EMBL" id="CBXV010000008">
    <property type="protein sequence ID" value="CDM66350.1"/>
    <property type="molecule type" value="Genomic_DNA"/>
</dbReference>
<keyword evidence="9" id="KW-1185">Reference proteome</keyword>
<evidence type="ECO:0000256" key="3">
    <source>
        <dbReference type="ARBA" id="ARBA00022801"/>
    </source>
</evidence>
<gene>
    <name evidence="8" type="ORF">PYK22_02378</name>
</gene>
<dbReference type="InterPro" id="IPR010162">
    <property type="entry name" value="PepT-like"/>
</dbReference>
<dbReference type="AlphaFoldDB" id="A0A0B6X1V4"/>
<dbReference type="InterPro" id="IPR011650">
    <property type="entry name" value="Peptidase_M20_dimer"/>
</dbReference>
<organism evidence="8 9">
    <name type="scientific">Pyrinomonas methylaliphatogenes</name>
    <dbReference type="NCBI Taxonomy" id="454194"/>
    <lineage>
        <taxon>Bacteria</taxon>
        <taxon>Pseudomonadati</taxon>
        <taxon>Acidobacteriota</taxon>
        <taxon>Blastocatellia</taxon>
        <taxon>Blastocatellales</taxon>
        <taxon>Pyrinomonadaceae</taxon>
        <taxon>Pyrinomonas</taxon>
    </lineage>
</organism>
<dbReference type="GO" id="GO:0046872">
    <property type="term" value="F:metal ion binding"/>
    <property type="evidence" value="ECO:0007669"/>
    <property type="project" value="UniProtKB-UniRule"/>
</dbReference>
<dbReference type="RefSeq" id="WP_041977563.1">
    <property type="nucleotide sequence ID" value="NZ_CBXV010000008.1"/>
</dbReference>
<evidence type="ECO:0000256" key="6">
    <source>
        <dbReference type="PIRSR" id="PIRSR001123-2"/>
    </source>
</evidence>
<feature type="domain" description="Peptidase M20 dimerisation" evidence="7">
    <location>
        <begin position="175"/>
        <end position="274"/>
    </location>
</feature>
<keyword evidence="2 6" id="KW-0479">Metal-binding</keyword>
<sequence length="382" mass="42148">MINLERMRQTFLDLVQIDSHSRHERRVAEYLKRRCEALGAEVEIDDAGEKVGGDTGNLIARFRGTVPDAPPFLFSSHMDTVTPGEGIRPIVEGDIIRSDGRTILGSDDKSGIAIILETIQTLRERAIPHPDLEVVFSICEEIGLLGAKHLDEKRLRARLGIVFDAEDPNEIFTRGPSGNHIEFRIHGLEAHAGIAPEQGISAIKIAAEAIAAMRLGRIDEETTANIGQIEGGRATNIIPNLVTLKGEARSLDERKLDEQTRHMVECVHRAAERYEVTLDGKTIRARVEETIERNYPALNVPDDARLVQLIKRAAERLGRQVKTVASGGGSDANFLNGKGIECVVVGTGMRAIHTVNEWIDLKDMRAAAELAIEVIRLHVERS</sequence>
<dbReference type="PIRSF" id="PIRSF001123">
    <property type="entry name" value="PepA_GA"/>
    <property type="match status" value="1"/>
</dbReference>
<reference evidence="8 9" key="2">
    <citation type="submission" date="2015-01" db="EMBL/GenBank/DDBJ databases">
        <title>Complete genome sequence of Pyrinomonas methylaliphatogenes type strain K22T.</title>
        <authorList>
            <person name="Lee K.C.Y."/>
            <person name="Power J.F."/>
            <person name="Dunfield P.F."/>
            <person name="Morgan X.C."/>
            <person name="Huttenhower C."/>
            <person name="Stott M.B."/>
        </authorList>
    </citation>
    <scope>NUCLEOTIDE SEQUENCE [LARGE SCALE GENOMIC DNA]</scope>
    <source>
        <strain evidence="8 9">K22</strain>
    </source>
</reference>
<keyword evidence="4" id="KW-0862">Zinc</keyword>
<dbReference type="Proteomes" id="UP000031518">
    <property type="component" value="Unassembled WGS sequence"/>
</dbReference>
<dbReference type="InterPro" id="IPR002933">
    <property type="entry name" value="Peptidase_M20"/>
</dbReference>
<dbReference type="PANTHER" id="PTHR42994">
    <property type="entry name" value="PEPTIDASE T"/>
    <property type="match status" value="1"/>
</dbReference>
<comment type="cofactor">
    <cofactor evidence="1">
        <name>Zn(2+)</name>
        <dbReference type="ChEBI" id="CHEBI:29105"/>
    </cofactor>
</comment>
<dbReference type="InterPro" id="IPR036264">
    <property type="entry name" value="Bact_exopeptidase_dim_dom"/>
</dbReference>
<evidence type="ECO:0000313" key="8">
    <source>
        <dbReference type="EMBL" id="CDM66350.1"/>
    </source>
</evidence>
<comment type="cofactor">
    <cofactor evidence="6">
        <name>a divalent metal cation</name>
        <dbReference type="ChEBI" id="CHEBI:60240"/>
    </cofactor>
    <text evidence="6">Binds 2 divalent metal cations per subunit.</text>
</comment>
<dbReference type="NCBIfam" id="TIGR01883">
    <property type="entry name" value="PepT-like"/>
    <property type="match status" value="1"/>
</dbReference>
<dbReference type="Pfam" id="PF07687">
    <property type="entry name" value="M20_dimer"/>
    <property type="match status" value="1"/>
</dbReference>
<feature type="binding site" evidence="6">
    <location>
        <position position="353"/>
    </location>
    <ligand>
        <name>Zn(2+)</name>
        <dbReference type="ChEBI" id="CHEBI:29105"/>
        <label>2</label>
    </ligand>
</feature>
<comment type="similarity">
    <text evidence="5">Belongs to the peptidase M42 family.</text>
</comment>